<accession>A0A5S4W089</accession>
<keyword evidence="3" id="KW-0815">Transposition</keyword>
<evidence type="ECO:0000256" key="5">
    <source>
        <dbReference type="ARBA" id="ARBA00023172"/>
    </source>
</evidence>
<evidence type="ECO:0000256" key="4">
    <source>
        <dbReference type="ARBA" id="ARBA00023125"/>
    </source>
</evidence>
<keyword evidence="4" id="KW-0238">DNA-binding</keyword>
<dbReference type="GO" id="GO:0003677">
    <property type="term" value="F:DNA binding"/>
    <property type="evidence" value="ECO:0007669"/>
    <property type="project" value="UniProtKB-KW"/>
</dbReference>
<dbReference type="Pfam" id="PF00872">
    <property type="entry name" value="Transposase_mut"/>
    <property type="match status" value="1"/>
</dbReference>
<evidence type="ECO:0000313" key="7">
    <source>
        <dbReference type="EMBL" id="TYL72419.1"/>
    </source>
</evidence>
<organism evidence="7 8">
    <name type="scientific">Bradyrhizobium cytisi</name>
    <dbReference type="NCBI Taxonomy" id="515489"/>
    <lineage>
        <taxon>Bacteria</taxon>
        <taxon>Pseudomonadati</taxon>
        <taxon>Pseudomonadota</taxon>
        <taxon>Alphaproteobacteria</taxon>
        <taxon>Hyphomicrobiales</taxon>
        <taxon>Nitrobacteraceae</taxon>
        <taxon>Bradyrhizobium</taxon>
    </lineage>
</organism>
<dbReference type="GO" id="GO:0006313">
    <property type="term" value="P:DNA transposition"/>
    <property type="evidence" value="ECO:0007669"/>
    <property type="project" value="InterPro"/>
</dbReference>
<dbReference type="AlphaFoldDB" id="A0A5S4W089"/>
<dbReference type="OrthoDB" id="9793302at2"/>
<dbReference type="EMBL" id="VSSR01000084">
    <property type="protein sequence ID" value="TYL72419.1"/>
    <property type="molecule type" value="Genomic_DNA"/>
</dbReference>
<name>A0A5S4W089_9BRAD</name>
<evidence type="ECO:0000256" key="2">
    <source>
        <dbReference type="ARBA" id="ARBA00010961"/>
    </source>
</evidence>
<comment type="similarity">
    <text evidence="2">Belongs to the transposase mutator family.</text>
</comment>
<evidence type="ECO:0008006" key="9">
    <source>
        <dbReference type="Google" id="ProtNLM"/>
    </source>
</evidence>
<dbReference type="RefSeq" id="WP_148756147.1">
    <property type="nucleotide sequence ID" value="NZ_VSSR01000084.1"/>
</dbReference>
<evidence type="ECO:0000256" key="1">
    <source>
        <dbReference type="ARBA" id="ARBA00002190"/>
    </source>
</evidence>
<keyword evidence="5" id="KW-0233">DNA recombination</keyword>
<evidence type="ECO:0000256" key="3">
    <source>
        <dbReference type="ARBA" id="ARBA00022578"/>
    </source>
</evidence>
<feature type="compositionally biased region" description="Basic and acidic residues" evidence="6">
    <location>
        <begin position="50"/>
        <end position="62"/>
    </location>
</feature>
<reference evidence="7 8" key="1">
    <citation type="submission" date="2019-08" db="EMBL/GenBank/DDBJ databases">
        <title>Bradyrhizobium hipponensis sp. nov., a rhizobium isolated from a Lupinus angustifolius root nodule in Tunisia.</title>
        <authorList>
            <person name="Off K."/>
            <person name="Rejili M."/>
            <person name="Mars M."/>
            <person name="Brachmann A."/>
            <person name="Marin M."/>
        </authorList>
    </citation>
    <scope>NUCLEOTIDE SEQUENCE [LARGE SCALE GENOMIC DNA]</scope>
    <source>
        <strain evidence="7 8">CTAW11</strain>
    </source>
</reference>
<dbReference type="GO" id="GO:0004803">
    <property type="term" value="F:transposase activity"/>
    <property type="evidence" value="ECO:0007669"/>
    <property type="project" value="InterPro"/>
</dbReference>
<keyword evidence="8" id="KW-1185">Reference proteome</keyword>
<protein>
    <recommendedName>
        <fullName evidence="9">Mutator family transposase</fullName>
    </recommendedName>
</protein>
<dbReference type="InterPro" id="IPR001207">
    <property type="entry name" value="Transposase_mutator"/>
</dbReference>
<gene>
    <name evidence="7" type="ORF">FXB38_38570</name>
</gene>
<dbReference type="Proteomes" id="UP000324853">
    <property type="component" value="Unassembled WGS sequence"/>
</dbReference>
<proteinExistence type="inferred from homology"/>
<comment type="caution">
    <text evidence="7">The sequence shown here is derived from an EMBL/GenBank/DDBJ whole genome shotgun (WGS) entry which is preliminary data.</text>
</comment>
<sequence>MLSLKRSSSYRIRREELAGEGDLFRQLKKAFLERAMDVGLTPASRTGCPDGRESGNSRDRTSTKALLTDEGEIRIGVPRGRAGTSEPMIVAKGQTRFNTLDENIISVAWAGHERRHIRASGRLSSRAPRIPPI</sequence>
<evidence type="ECO:0000313" key="8">
    <source>
        <dbReference type="Proteomes" id="UP000324853"/>
    </source>
</evidence>
<feature type="region of interest" description="Disordered" evidence="6">
    <location>
        <begin position="41"/>
        <end position="64"/>
    </location>
</feature>
<evidence type="ECO:0000256" key="6">
    <source>
        <dbReference type="SAM" id="MobiDB-lite"/>
    </source>
</evidence>
<comment type="function">
    <text evidence="1">Required for the transposition of the insertion element.</text>
</comment>